<evidence type="ECO:0000259" key="3">
    <source>
        <dbReference type="Pfam" id="PF19424"/>
    </source>
</evidence>
<evidence type="ECO:0000313" key="5">
    <source>
        <dbReference type="EMBL" id="CAH0388369.1"/>
    </source>
</evidence>
<feature type="region of interest" description="Disordered" evidence="1">
    <location>
        <begin position="3134"/>
        <end position="3245"/>
    </location>
</feature>
<dbReference type="GO" id="GO:0055080">
    <property type="term" value="P:monoatomic cation homeostasis"/>
    <property type="evidence" value="ECO:0007669"/>
    <property type="project" value="TreeGrafter"/>
</dbReference>
<feature type="compositionally biased region" description="Basic and acidic residues" evidence="1">
    <location>
        <begin position="240"/>
        <end position="250"/>
    </location>
</feature>
<feature type="region of interest" description="Disordered" evidence="1">
    <location>
        <begin position="2609"/>
        <end position="2644"/>
    </location>
</feature>
<dbReference type="PANTHER" id="PTHR31781">
    <property type="entry name" value="UNC80"/>
    <property type="match status" value="1"/>
</dbReference>
<feature type="compositionally biased region" description="Low complexity" evidence="1">
    <location>
        <begin position="1115"/>
        <end position="1136"/>
    </location>
</feature>
<feature type="region of interest" description="Disordered" evidence="1">
    <location>
        <begin position="657"/>
        <end position="692"/>
    </location>
</feature>
<feature type="compositionally biased region" description="Basic and acidic residues" evidence="1">
    <location>
        <begin position="1574"/>
        <end position="1590"/>
    </location>
</feature>
<dbReference type="EMBL" id="OU963865">
    <property type="protein sequence ID" value="CAH0388369.1"/>
    <property type="molecule type" value="Genomic_DNA"/>
</dbReference>
<feature type="compositionally biased region" description="Acidic residues" evidence="1">
    <location>
        <begin position="2008"/>
        <end position="2017"/>
    </location>
</feature>
<keyword evidence="6" id="KW-1185">Reference proteome</keyword>
<dbReference type="Pfam" id="PF19424">
    <property type="entry name" value="UNC80"/>
    <property type="match status" value="2"/>
</dbReference>
<feature type="region of interest" description="Disordered" evidence="1">
    <location>
        <begin position="240"/>
        <end position="259"/>
    </location>
</feature>
<feature type="region of interest" description="Disordered" evidence="1">
    <location>
        <begin position="1521"/>
        <end position="1641"/>
    </location>
</feature>
<feature type="compositionally biased region" description="Basic and acidic residues" evidence="1">
    <location>
        <begin position="3210"/>
        <end position="3228"/>
    </location>
</feature>
<sequence>MEFSGSLSECFNEYAVPVPIQIFLWQQSSPFTRPKLGKHHEATCTICQTAPGHHELKEACKVLEKVLVQNLHFRLDKSLTDAIRSITRWRLIQASFPYIVHCTASTLHNRKDMNLQNLGAVETKLLYILHWIILDAATECAEEDYEKDNFHSSPYYYTFSIPALTLFMYLFAPLCHQIKESDLQSFRLENGLKIWQALWNYRHPDAPCFTTRCKPRPRSLWGKNFRSSQTQCGDVFLGRKESQDEAHPESPHSACPSISFFDQQQPGSGVLKQDDESNWVSSPKETVFPETIPEESSSTEEEHMVIFRLPSLAESDEREPATIFSADASIFQMPVNRNAVLHKPSLSIDPGTQSGLSDSHQQSSKTPVQGMGSSTDKDSVGSLKDGPNKKGFPVDSTHPDFFSATFMDVAVLRCLFISQWSEEGIFWALQFLYHRLQELSEEMIHQTQPRRRSNSLPIPKIEISLYQSPETMKKELKDFIEVPEPKDASVLLAELPYTGRKHGGDTPLKHFRRASEKAKRKMKITDFRLFVETALLSKSEKNLEKLGKEDQTESFKQDLHRSFDAEDSHIKKPASSLAKLLDPTNDASSMMPSTNLVKGKSMPSLSCILDELQNESGIGENVKELTIVANPIITVTEHTPIPSPDFFKMKGSMDSQLDEPYNHGKQGELTHESKHGSLTRSQTDSNITYSPEDMVEAPGSSCYITKDGDIDLQVVLKAIHSVALRENVSCTIRVCEMILNLIELLIEMGALKQCLRDEILTDKSGDNNTSESEEPKKSSKNPQNKLNSPHSLMLHSVIRVIRYGGCQNSCNDGQRSPPPDYIRSHGHSLLSKLRRTSSRQFSRFMKHMVLKEPLHDVIEFFHSYVSFCSDSNSLLSPLHQKRTWCKSPDMATQGIYATNFNANVGNARNKGLEGQIIACVFKTLVTRLMKSSKEMKLPEHVALFSDIRALIMYIKETHGGTFKRVVLSALLDTAVRPRRKEPAVQTTRVVRHIPSSELNEQQPNAAPCYVMDEKEARKILFKKRSTSSTCASLLETELNEESGGKVQSPLGNFRKKHHHILTPRQSERNLGDTDFSYSKQSMRLHKGGLVSWFRRKYGRSESMDSYEGSESPGESALAHQAASLHHSYSKSSQKSVASVGHTFHKAKVRMEHQLNKFGFGKGKKKDGSVEETPGSYLSRRNSTEYGDQSRESEIVVLKERRLVQQEPLLRGVQRLSFLLETCLPGSTPDPHLIAAVLDLPNTAVVARAAFLLECSYFVHCCNKGQWPQWMKFNFPMFRPSGPFINRGSTVPIGVRRSQNLQRAAGKMFYLWGEAISAKLEEMLLEDKQHITEIVTMLCDENKQKQLLIEDEEEDFLDESTVNLYGSDCPIALRLLACTLLLEITAFLRETYQNLPKLTCVCSKDRPPPWDKIFCRDPNRRWSMALSSMGQSQTSAQSLQSIVGDNKEAGSMDSTSVRSLQVSVYTNKFKSLLKPTIDRLRTRSILLPSDALLRRVSQLSTNSSVDYSGMQAERKISFVLHEPENESEGDNNHWTDDKKGRRPTTTTSRPYLLRRGTAGAPTGSFKRRSLKLRRNTKEGKDMMECDFKRADSIQSKRKVSSISDRSDFSEQGVEASGEESPGVLSDEIPPASPSDSNDTDETCSNLPWMKIVAQIINSFNFFCSHQNFCHPLCHRRHMRACTRLVKAVRRVYGEDFGIPEKIKEAVAEETKKDVKGRNRKVSEQASSQTSPVRRKDSICKKDRIDRNMDNSLGKGSTKDIADSTIFHEKHKRSEEKTEAEEEKSKELPNIVKYIKTQVKDAFHLALAVMIKGGVVLAEDLLIEVLPAAWELLLEPNQEVAACAATFIIIASIRVPNPVAELLQQNLNHQDPAVRISSLLRYQILWSQRYLAVNRMEEGAHLTLRVPPPSIEFTLPSPKIGIESLPVVDSPWEPLVKSKVEDVTIGQDSHRSLVTATKTRKKQQTDMIKLALLQRENQERNERETFLITTIPILTQAANEQRSHHNAGDDHDEGEEDPMETQTRSHHTQVSHAFFPSSLCTAAVYIIGLLDDAAVSQDGVAVYEITYEVIWNCLVDDCGLFLRYILERLTRERSELEAMFKILRHLIRFVPKLPQQAAFSLYNYIIGYVMYYVRSPHEDGQKMIGAALSVLWMVVHSVQGIMFKDLKQILRKEQCDASILLTANVPSTKKIIVHGAHEQDGGGIPSQFPVQEDTQFCQILRESLDFFGIEEAQHKEYFLVDLKSHQIHNPASYVRDFYFFKRSQYPQLELVHMKTDEAFNALQRQELYRKFVEIGKVLLTWAILKNVDMVVQRVVFLHEELMKLPSFPRKALETDLDLCKGGEMGKELLGLDVLHKFMWVRLIARMFEAMAGNFAYSGDIHLFLNVLNGALALHSEDAIILRYVCATYINAAHNFKNIFSTNGYLLIIPALLQLYSSHQTNKLVTRTVEYTIKQFYLMNRKPFILQMFGSVSAILDIDETAEFGESHKVQSSCLFTLLLSLETPSPDPLNIGELVREEQPLKAIDFCYHDESEMVTVLDCISLCVMVVAYAADSQRSHQMLIILEAILPCYLRQIQLPSYRKEGKTEREIISQLAVAIQTLVNNCEALSKNYNGPQRSSPEHKGSSQRNFSRGPYSPGFEYDDDSHSKYLNERSRTKLMNYERDIEDYEVLRNEFRRPRDVLLSLVADFVTKSTSRLTELNKKYPQDGKTVELLDFRSHIRLADVAHSLLKVSPYDPDTMGCKGLQRYMTQLLPSTDWSVDQMRPALMLILRRLDKTFLKIYKKYSIRRHTDWEAASGLLKGLYETLSRHPYIVHLQPLKSIVNTCQGLIVGDSLSTGGGENLSSASAALMSQAPPPYFCKIVVSLIALQILCVGENYTLEHVCGGSSVFPSQDRTENMLMNFLMPLCLHIGVGRKDVQVQSMRQADISFTLTVVLHALMPPTTKTCPVTAQNIKTASEMRTGSLTFIGRDSKQNAVVPKHLYEVSFLALKMMVVCFEPELVNDWPRIAKTIRDISKLQLPLDVREMFWKFIDFIVTQRCPLFILLLPFIHQRLLLKPFSEEERHLYTSIKEKLMGQLPPPKCRALLLTELFKEMKDLKEKLELQKQTSTINKEKTVQSSTSDMLLHQRHHRPSLIDFWPGSGSHIDQQTSHRESQSSTPESFAFSEKTKFSAGADALSPDDDNSNEVNGRTKSRLHRSKAQSGRTFRLRKSRIESNHSRASKEQNKDSNLDYMEASQDDPNDSYDPQQVRYQYSNQLQNGDSKMDYIKTPPVKIPHSQSSLVRCVSRNETSWDEDSILSQTSSTSGYRENCSLLMMAFESPPEFKTHFPHSVSSSTVVPPSPDSASPPLSVSGSTVHSLNIMMCDAQEEDTLI</sequence>
<feature type="region of interest" description="Disordered" evidence="1">
    <location>
        <begin position="1762"/>
        <end position="1782"/>
    </location>
</feature>
<feature type="region of interest" description="Disordered" evidence="1">
    <location>
        <begin position="343"/>
        <end position="394"/>
    </location>
</feature>
<feature type="region of interest" description="Disordered" evidence="1">
    <location>
        <begin position="1157"/>
        <end position="1190"/>
    </location>
</feature>
<feature type="domain" description="Protein UNC80 C-terminal" evidence="4">
    <location>
        <begin position="2012"/>
        <end position="3100"/>
    </location>
</feature>
<gene>
    <name evidence="5" type="ORF">BEMITA_LOCUS7285</name>
</gene>
<name>A0A9P0ABP6_BEMTA</name>
<dbReference type="Pfam" id="PF20262">
    <property type="entry name" value="UNC80_C"/>
    <property type="match status" value="1"/>
</dbReference>
<feature type="region of interest" description="Disordered" evidence="1">
    <location>
        <begin position="265"/>
        <end position="303"/>
    </location>
</feature>
<feature type="compositionally biased region" description="Basic and acidic residues" evidence="1">
    <location>
        <begin position="660"/>
        <end position="675"/>
    </location>
</feature>
<feature type="region of interest" description="Disordered" evidence="1">
    <location>
        <begin position="1997"/>
        <end position="2025"/>
    </location>
</feature>
<proteinExistence type="predicted"/>
<evidence type="ECO:0000313" key="6">
    <source>
        <dbReference type="Proteomes" id="UP001152759"/>
    </source>
</evidence>
<feature type="compositionally biased region" description="Basic residues" evidence="1">
    <location>
        <begin position="1564"/>
        <end position="1573"/>
    </location>
</feature>
<feature type="compositionally biased region" description="Basic and acidic residues" evidence="1">
    <location>
        <begin position="1521"/>
        <end position="1538"/>
    </location>
</feature>
<evidence type="ECO:0000259" key="2">
    <source>
        <dbReference type="Pfam" id="PF15778"/>
    </source>
</evidence>
<organism evidence="5 6">
    <name type="scientific">Bemisia tabaci</name>
    <name type="common">Sweetpotato whitefly</name>
    <name type="synonym">Aleurodes tabaci</name>
    <dbReference type="NCBI Taxonomy" id="7038"/>
    <lineage>
        <taxon>Eukaryota</taxon>
        <taxon>Metazoa</taxon>
        <taxon>Ecdysozoa</taxon>
        <taxon>Arthropoda</taxon>
        <taxon>Hexapoda</taxon>
        <taxon>Insecta</taxon>
        <taxon>Pterygota</taxon>
        <taxon>Neoptera</taxon>
        <taxon>Paraneoptera</taxon>
        <taxon>Hemiptera</taxon>
        <taxon>Sternorrhyncha</taxon>
        <taxon>Aleyrodoidea</taxon>
        <taxon>Aleyrodidae</taxon>
        <taxon>Aleyrodinae</taxon>
        <taxon>Bemisia</taxon>
    </lineage>
</organism>
<dbReference type="GO" id="GO:0030424">
    <property type="term" value="C:axon"/>
    <property type="evidence" value="ECO:0007669"/>
    <property type="project" value="TreeGrafter"/>
</dbReference>
<dbReference type="InterPro" id="IPR045852">
    <property type="entry name" value="UNC80_central"/>
</dbReference>
<dbReference type="Pfam" id="PF15778">
    <property type="entry name" value="UNC80_N"/>
    <property type="match status" value="1"/>
</dbReference>
<evidence type="ECO:0000256" key="1">
    <source>
        <dbReference type="SAM" id="MobiDB-lite"/>
    </source>
</evidence>
<dbReference type="Proteomes" id="UP001152759">
    <property type="component" value="Chromosome 4"/>
</dbReference>
<feature type="compositionally biased region" description="Basic and acidic residues" evidence="1">
    <location>
        <begin position="1708"/>
        <end position="1721"/>
    </location>
</feature>
<feature type="domain" description="Protein UNC80 central region" evidence="3">
    <location>
        <begin position="1198"/>
        <end position="1440"/>
    </location>
</feature>
<feature type="region of interest" description="Disordered" evidence="1">
    <location>
        <begin position="3330"/>
        <end position="3350"/>
    </location>
</feature>
<dbReference type="InterPro" id="IPR046460">
    <property type="entry name" value="UNC80_C"/>
</dbReference>
<feature type="domain" description="Cation channel complex component UNC80 N-terminal" evidence="2">
    <location>
        <begin position="15"/>
        <end position="216"/>
    </location>
</feature>
<evidence type="ECO:0000259" key="4">
    <source>
        <dbReference type="Pfam" id="PF20262"/>
    </source>
</evidence>
<feature type="domain" description="Protein UNC80 central region" evidence="3">
    <location>
        <begin position="1500"/>
        <end position="2008"/>
    </location>
</feature>
<accession>A0A9P0ABP6</accession>
<protein>
    <recommendedName>
        <fullName evidence="7">Protein unc-80 homolog</fullName>
    </recommendedName>
</protein>
<reference evidence="5" key="1">
    <citation type="submission" date="2021-12" db="EMBL/GenBank/DDBJ databases">
        <authorList>
            <person name="King R."/>
        </authorList>
    </citation>
    <scope>NUCLEOTIDE SEQUENCE</scope>
</reference>
<feature type="compositionally biased region" description="Polar residues" evidence="1">
    <location>
        <begin position="350"/>
        <end position="374"/>
    </location>
</feature>
<feature type="region of interest" description="Disordered" evidence="1">
    <location>
        <begin position="1708"/>
        <end position="1739"/>
    </location>
</feature>
<evidence type="ECO:0008006" key="7">
    <source>
        <dbReference type="Google" id="ProtNLM"/>
    </source>
</evidence>
<dbReference type="GO" id="GO:0034703">
    <property type="term" value="C:cation channel complex"/>
    <property type="evidence" value="ECO:0007669"/>
    <property type="project" value="TreeGrafter"/>
</dbReference>
<feature type="region of interest" description="Disordered" evidence="1">
    <location>
        <begin position="1102"/>
        <end position="1136"/>
    </location>
</feature>
<dbReference type="InterPro" id="IPR031542">
    <property type="entry name" value="UNC80_N"/>
</dbReference>
<feature type="region of interest" description="Disordered" evidence="1">
    <location>
        <begin position="761"/>
        <end position="788"/>
    </location>
</feature>
<dbReference type="PANTHER" id="PTHR31781:SF1">
    <property type="entry name" value="PROTEIN UNC-80 HOMOLOG"/>
    <property type="match status" value="1"/>
</dbReference>
<dbReference type="GO" id="GO:0005261">
    <property type="term" value="F:monoatomic cation channel activity"/>
    <property type="evidence" value="ECO:0007669"/>
    <property type="project" value="TreeGrafter"/>
</dbReference>
<feature type="compositionally biased region" description="Polar residues" evidence="1">
    <location>
        <begin position="676"/>
        <end position="689"/>
    </location>
</feature>